<dbReference type="SUPFAM" id="SSF54001">
    <property type="entry name" value="Cysteine proteinases"/>
    <property type="match status" value="1"/>
</dbReference>
<protein>
    <submittedName>
        <fullName evidence="2">Transglutaminase-like putative cysteine protease</fullName>
    </submittedName>
</protein>
<evidence type="ECO:0000313" key="3">
    <source>
        <dbReference type="Proteomes" id="UP000528964"/>
    </source>
</evidence>
<proteinExistence type="predicted"/>
<dbReference type="GO" id="GO:0006508">
    <property type="term" value="P:proteolysis"/>
    <property type="evidence" value="ECO:0007669"/>
    <property type="project" value="UniProtKB-KW"/>
</dbReference>
<dbReference type="PANTHER" id="PTHR33490:SF7">
    <property type="entry name" value="BLR2979 PROTEIN"/>
    <property type="match status" value="1"/>
</dbReference>
<dbReference type="AlphaFoldDB" id="A0A7W6GEP7"/>
<dbReference type="InterPro" id="IPR038765">
    <property type="entry name" value="Papain-like_cys_pep_sf"/>
</dbReference>
<feature type="domain" description="Transglutaminase-like" evidence="1">
    <location>
        <begin position="175"/>
        <end position="246"/>
    </location>
</feature>
<evidence type="ECO:0000259" key="1">
    <source>
        <dbReference type="SMART" id="SM00460"/>
    </source>
</evidence>
<dbReference type="Gene3D" id="3.10.620.30">
    <property type="match status" value="1"/>
</dbReference>
<keyword evidence="3" id="KW-1185">Reference proteome</keyword>
<dbReference type="GO" id="GO:0008233">
    <property type="term" value="F:peptidase activity"/>
    <property type="evidence" value="ECO:0007669"/>
    <property type="project" value="UniProtKB-KW"/>
</dbReference>
<evidence type="ECO:0000313" key="2">
    <source>
        <dbReference type="EMBL" id="MBB3973111.1"/>
    </source>
</evidence>
<dbReference type="RefSeq" id="WP_183394963.1">
    <property type="nucleotide sequence ID" value="NZ_JACIDR010000002.1"/>
</dbReference>
<dbReference type="EMBL" id="JACIDR010000002">
    <property type="protein sequence ID" value="MBB3973111.1"/>
    <property type="molecule type" value="Genomic_DNA"/>
</dbReference>
<organism evidence="2 3">
    <name type="scientific">Hansschlegelia beijingensis</name>
    <dbReference type="NCBI Taxonomy" id="1133344"/>
    <lineage>
        <taxon>Bacteria</taxon>
        <taxon>Pseudomonadati</taxon>
        <taxon>Pseudomonadota</taxon>
        <taxon>Alphaproteobacteria</taxon>
        <taxon>Hyphomicrobiales</taxon>
        <taxon>Methylopilaceae</taxon>
        <taxon>Hansschlegelia</taxon>
    </lineage>
</organism>
<dbReference type="Pfam" id="PF01841">
    <property type="entry name" value="Transglut_core"/>
    <property type="match status" value="1"/>
</dbReference>
<accession>A0A7W6GEP7</accession>
<dbReference type="InterPro" id="IPR013589">
    <property type="entry name" value="Bac_transglu_N"/>
</dbReference>
<dbReference type="Pfam" id="PF08379">
    <property type="entry name" value="Bact_transglu_N"/>
    <property type="match status" value="1"/>
</dbReference>
<reference evidence="2 3" key="1">
    <citation type="submission" date="2020-08" db="EMBL/GenBank/DDBJ databases">
        <title>Genomic Encyclopedia of Type Strains, Phase IV (KMG-IV): sequencing the most valuable type-strain genomes for metagenomic binning, comparative biology and taxonomic classification.</title>
        <authorList>
            <person name="Goeker M."/>
        </authorList>
    </citation>
    <scope>NUCLEOTIDE SEQUENCE [LARGE SCALE GENOMIC DNA]</scope>
    <source>
        <strain evidence="2 3">DSM 25481</strain>
    </source>
</reference>
<dbReference type="Proteomes" id="UP000528964">
    <property type="component" value="Unassembled WGS sequence"/>
</dbReference>
<keyword evidence="2" id="KW-0378">Hydrolase</keyword>
<sequence length="297" mass="31728">MIYDLSLNIAYDYPAAVKEARHVLRVRPRELEGQSVRSTRVTVTPQPDEAWRELDFFGNALDQLLILPGHDAFSVAMQARVEVRRALPDLEATPTVAELAAAAATARDCGPAGPMHFLGDSRMARKSEAVTAYARDLIDPASPAGEAVLAFACSMKADFQFAPGATTVDTPLEEAFARREGVCQDFAHVMIAALRGVGVPAAYVSGFLRTSPPPGRPRLQGADAMHAWVDVWLGPDLGWRGFDPTNGVTVLDDHVVVAVGRDYSDVAPIDGVVLTAGSQKTSHSVDVIPVGELASEA</sequence>
<keyword evidence="2" id="KW-0645">Protease</keyword>
<gene>
    <name evidence="2" type="ORF">GGR24_001768</name>
</gene>
<dbReference type="SMART" id="SM00460">
    <property type="entry name" value="TGc"/>
    <property type="match status" value="1"/>
</dbReference>
<comment type="caution">
    <text evidence="2">The sequence shown here is derived from an EMBL/GenBank/DDBJ whole genome shotgun (WGS) entry which is preliminary data.</text>
</comment>
<dbReference type="InterPro" id="IPR002931">
    <property type="entry name" value="Transglutaminase-like"/>
</dbReference>
<name>A0A7W6GEP7_9HYPH</name>
<dbReference type="PANTHER" id="PTHR33490">
    <property type="entry name" value="BLR5614 PROTEIN-RELATED"/>
    <property type="match status" value="1"/>
</dbReference>